<dbReference type="PANTHER" id="PTHR42693">
    <property type="entry name" value="ARYLSULFATASE FAMILY MEMBER"/>
    <property type="match status" value="1"/>
</dbReference>
<organism evidence="9 10">
    <name type="scientific">Persicirhabdus sediminis</name>
    <dbReference type="NCBI Taxonomy" id="454144"/>
    <lineage>
        <taxon>Bacteria</taxon>
        <taxon>Pseudomonadati</taxon>
        <taxon>Verrucomicrobiota</taxon>
        <taxon>Verrucomicrobiia</taxon>
        <taxon>Verrucomicrobiales</taxon>
        <taxon>Verrucomicrobiaceae</taxon>
        <taxon>Persicirhabdus</taxon>
    </lineage>
</organism>
<evidence type="ECO:0000256" key="2">
    <source>
        <dbReference type="ARBA" id="ARBA00008779"/>
    </source>
</evidence>
<evidence type="ECO:0000256" key="3">
    <source>
        <dbReference type="ARBA" id="ARBA00022723"/>
    </source>
</evidence>
<dbReference type="InterPro" id="IPR050738">
    <property type="entry name" value="Sulfatase"/>
</dbReference>
<evidence type="ECO:0000256" key="7">
    <source>
        <dbReference type="SAM" id="SignalP"/>
    </source>
</evidence>
<feature type="chain" id="PRO_5035161352" evidence="7">
    <location>
        <begin position="30"/>
        <end position="509"/>
    </location>
</feature>
<evidence type="ECO:0000256" key="4">
    <source>
        <dbReference type="ARBA" id="ARBA00022729"/>
    </source>
</evidence>
<dbReference type="Gene3D" id="3.30.1120.10">
    <property type="match status" value="1"/>
</dbReference>
<evidence type="ECO:0000256" key="1">
    <source>
        <dbReference type="ARBA" id="ARBA00001913"/>
    </source>
</evidence>
<keyword evidence="3" id="KW-0479">Metal-binding</keyword>
<sequence>MSFSLRPKFRHLSSCLLLAFSASSQLTTAAESEQATQPNVIIFLIDDMGLMDTSVPFITDKQGQPEVQKLNEYYHTPAMEMLASRGHRFETFYANSVCSPSRISIMTGQSSARHHSSQWINPRKRNEGPADWQWDGITAEKITLPKVLKPAGYNTYHVGKAHFGNQKSPASDPTFIGFDVNIGGNSIGRPDSYYGEKNYGKGLYQVPNLEAYHGTNTHLSDALTIEACKLIDSSVDEKKPFFLHFAHYALHAPFQPDPRYVDKYANDLGSEMPAYASLVEGMDKSLGDLITHLEKIGQAENTLIFFLGDNGSDAPVDGRKGDVVYDIGSSAPLRGRKGTYYEGGMRVPFIAAWAKPNLEHPIQKNWPIAQNAITHKSAGFASIEDLFPTITTLAGASSPADHKLDGNNILPALAEANTASPRTSFLMHFPHEHRSSEFTVYRKGAWKLVYHYNKPAAEAYELFNLLEDTSEDNNLANSQPEKLKSMAVGMLNALDDADAQFTKDKPKLP</sequence>
<keyword evidence="4 7" id="KW-0732">Signal</keyword>
<dbReference type="Pfam" id="PF00884">
    <property type="entry name" value="Sulfatase"/>
    <property type="match status" value="1"/>
</dbReference>
<comment type="caution">
    <text evidence="9">The sequence shown here is derived from an EMBL/GenBank/DDBJ whole genome shotgun (WGS) entry which is preliminary data.</text>
</comment>
<feature type="domain" description="Sulfatase N-terminal" evidence="8">
    <location>
        <begin position="59"/>
        <end position="396"/>
    </location>
</feature>
<gene>
    <name evidence="9" type="ORF">JIN82_03825</name>
</gene>
<dbReference type="EMBL" id="JAENIM010000021">
    <property type="protein sequence ID" value="MBK1790283.1"/>
    <property type="molecule type" value="Genomic_DNA"/>
</dbReference>
<comment type="similarity">
    <text evidence="2">Belongs to the sulfatase family.</text>
</comment>
<dbReference type="RefSeq" id="WP_200310320.1">
    <property type="nucleotide sequence ID" value="NZ_JAENIM010000021.1"/>
</dbReference>
<dbReference type="SUPFAM" id="SSF53649">
    <property type="entry name" value="Alkaline phosphatase-like"/>
    <property type="match status" value="1"/>
</dbReference>
<feature type="signal peptide" evidence="7">
    <location>
        <begin position="1"/>
        <end position="29"/>
    </location>
</feature>
<evidence type="ECO:0000313" key="9">
    <source>
        <dbReference type="EMBL" id="MBK1790283.1"/>
    </source>
</evidence>
<dbReference type="InterPro" id="IPR024607">
    <property type="entry name" value="Sulfatase_CS"/>
</dbReference>
<dbReference type="AlphaFoldDB" id="A0A8J7MC07"/>
<protein>
    <submittedName>
        <fullName evidence="9">Sulfatase-like hydrolase/transferase</fullName>
    </submittedName>
</protein>
<keyword evidence="6" id="KW-0106">Calcium</keyword>
<comment type="cofactor">
    <cofactor evidence="1">
        <name>Ca(2+)</name>
        <dbReference type="ChEBI" id="CHEBI:29108"/>
    </cofactor>
</comment>
<evidence type="ECO:0000313" key="10">
    <source>
        <dbReference type="Proteomes" id="UP000624703"/>
    </source>
</evidence>
<dbReference type="GO" id="GO:0004065">
    <property type="term" value="F:arylsulfatase activity"/>
    <property type="evidence" value="ECO:0007669"/>
    <property type="project" value="TreeGrafter"/>
</dbReference>
<dbReference type="GO" id="GO:0046872">
    <property type="term" value="F:metal ion binding"/>
    <property type="evidence" value="ECO:0007669"/>
    <property type="project" value="UniProtKB-KW"/>
</dbReference>
<dbReference type="Proteomes" id="UP000624703">
    <property type="component" value="Unassembled WGS sequence"/>
</dbReference>
<dbReference type="InterPro" id="IPR017850">
    <property type="entry name" value="Alkaline_phosphatase_core_sf"/>
</dbReference>
<dbReference type="Gene3D" id="3.40.720.10">
    <property type="entry name" value="Alkaline Phosphatase, subunit A"/>
    <property type="match status" value="1"/>
</dbReference>
<name>A0A8J7MC07_9BACT</name>
<evidence type="ECO:0000256" key="5">
    <source>
        <dbReference type="ARBA" id="ARBA00022801"/>
    </source>
</evidence>
<keyword evidence="10" id="KW-1185">Reference proteome</keyword>
<dbReference type="InterPro" id="IPR000917">
    <property type="entry name" value="Sulfatase_N"/>
</dbReference>
<dbReference type="PANTHER" id="PTHR42693:SF42">
    <property type="entry name" value="ARYLSULFATASE G"/>
    <property type="match status" value="1"/>
</dbReference>
<keyword evidence="5 9" id="KW-0378">Hydrolase</keyword>
<evidence type="ECO:0000259" key="8">
    <source>
        <dbReference type="Pfam" id="PF00884"/>
    </source>
</evidence>
<proteinExistence type="inferred from homology"/>
<dbReference type="PROSITE" id="PS00523">
    <property type="entry name" value="SULFATASE_1"/>
    <property type="match status" value="1"/>
</dbReference>
<evidence type="ECO:0000256" key="6">
    <source>
        <dbReference type="ARBA" id="ARBA00022837"/>
    </source>
</evidence>
<accession>A0A8J7MC07</accession>
<reference evidence="9" key="1">
    <citation type="submission" date="2021-01" db="EMBL/GenBank/DDBJ databases">
        <title>Modified the classification status of verrucomicrobia.</title>
        <authorList>
            <person name="Feng X."/>
        </authorList>
    </citation>
    <scope>NUCLEOTIDE SEQUENCE</scope>
    <source>
        <strain evidence="9">_KCTC 22039</strain>
    </source>
</reference>